<keyword evidence="1" id="KW-0472">Membrane</keyword>
<dbReference type="InterPro" id="IPR018666">
    <property type="entry name" value="DUF2125"/>
</dbReference>
<evidence type="ECO:0008006" key="4">
    <source>
        <dbReference type="Google" id="ProtNLM"/>
    </source>
</evidence>
<evidence type="ECO:0000256" key="1">
    <source>
        <dbReference type="SAM" id="Phobius"/>
    </source>
</evidence>
<dbReference type="Pfam" id="PF09898">
    <property type="entry name" value="DUF2125"/>
    <property type="match status" value="1"/>
</dbReference>
<organism evidence="2 3">
    <name type="scientific">Acetobacter pasteurianus NBRC 3188</name>
    <dbReference type="NCBI Taxonomy" id="1226663"/>
    <lineage>
        <taxon>Bacteria</taxon>
        <taxon>Pseudomonadati</taxon>
        <taxon>Pseudomonadota</taxon>
        <taxon>Alphaproteobacteria</taxon>
        <taxon>Acetobacterales</taxon>
        <taxon>Acetobacteraceae</taxon>
        <taxon>Acetobacter</taxon>
    </lineage>
</organism>
<comment type="caution">
    <text evidence="2">The sequence shown here is derived from an EMBL/GenBank/DDBJ whole genome shotgun (WGS) entry which is preliminary data.</text>
</comment>
<proteinExistence type="predicted"/>
<gene>
    <name evidence="2" type="ORF">NBRC3188_0665</name>
</gene>
<protein>
    <recommendedName>
        <fullName evidence="4">DUF2125 domain-containing protein</fullName>
    </recommendedName>
</protein>
<evidence type="ECO:0000313" key="2">
    <source>
        <dbReference type="EMBL" id="GCD51968.1"/>
    </source>
</evidence>
<sequence>MNVQEKGVNEKKLLSVAVGAGGCFLVLSGYWWASAQYLQKQADNMPSGCQAHYSSRAVNGWPWYAQLDTQNMRMVCTPLLAARSSAFQIIYAAARVTADTAFWRPFFVHVRLISPMVMETLHNEQEGEDAPVVLRMEGDPIELDLPLSRKAAGHAVFQAPFLHVLFPAGASHMGDMVLQNVRGKAFWNMRATQEQSTAAVFVKAQRWGITGWQTVLEHVQAAIAIPGPTTNVRESIFPSSGAAAWPDVLVQRFTAHWRDLNLNMTGQVRGGELLHPTGDFWLSVANWQPFLENLRREGTLSAQEATGMATMLARVTREQPGNLQMPLMLRNGTMQLGTLPVSALQPVFQAARHAAQETAAQAGHAPAN</sequence>
<evidence type="ECO:0000313" key="3">
    <source>
        <dbReference type="Proteomes" id="UP000287300"/>
    </source>
</evidence>
<keyword evidence="1" id="KW-0812">Transmembrane</keyword>
<dbReference type="AlphaFoldDB" id="A0A401WRL3"/>
<dbReference type="PROSITE" id="PS51257">
    <property type="entry name" value="PROKAR_LIPOPROTEIN"/>
    <property type="match status" value="1"/>
</dbReference>
<accession>A0A401WRL3</accession>
<dbReference type="EMBL" id="BDES01000007">
    <property type="protein sequence ID" value="GCD51968.1"/>
    <property type="molecule type" value="Genomic_DNA"/>
</dbReference>
<feature type="transmembrane region" description="Helical" evidence="1">
    <location>
        <begin position="12"/>
        <end position="33"/>
    </location>
</feature>
<dbReference type="Proteomes" id="UP000287300">
    <property type="component" value="Unassembled WGS sequence"/>
</dbReference>
<keyword evidence="1" id="KW-1133">Transmembrane helix</keyword>
<reference evidence="2 3" key="1">
    <citation type="submission" date="2016-06" db="EMBL/GenBank/DDBJ databases">
        <title>Acetobacter pasteurianus NBRC 3188 whole genome sequencing project.</title>
        <authorList>
            <person name="Matsutani M."/>
            <person name="Shiwa Y."/>
            <person name="Okamoto-Kainuma A."/>
            <person name="Ishikawa M."/>
            <person name="Koizumi Y."/>
            <person name="Yoshikawa H."/>
            <person name="Yakushi T."/>
            <person name="Matsushita K."/>
        </authorList>
    </citation>
    <scope>NUCLEOTIDE SEQUENCE [LARGE SCALE GENOMIC DNA]</scope>
    <source>
        <strain evidence="2 3">NBRC 3188</strain>
    </source>
</reference>
<name>A0A401WRL3_ACEPA</name>